<evidence type="ECO:0000313" key="4">
    <source>
        <dbReference type="EMBL" id="QJW89775.1"/>
    </source>
</evidence>
<sequence>MRRYEITDQQWQQIAHLLPGKVGHVGRSAVDNRLFINAVIWIARSGAPWRDLPERFGPWNSVYQRFRRWAKAGVWKTVFDELQEPDLDWLMIDSTTVRAHQHAAGSKKSDPASECLGQSVGGWTTKIHAVVDALGNPMRLILSVGQRADITQAKGLLTGYETDAVLADRGYDANELIDWLTESHTQVVIPSKKNRLADRQIDENLYKERNQVERYFNKLKQYRRVATRYEKTAVSFAGFIYLSSALILLA</sequence>
<dbReference type="GO" id="GO:0006313">
    <property type="term" value="P:DNA transposition"/>
    <property type="evidence" value="ECO:0007669"/>
    <property type="project" value="InterPro"/>
</dbReference>
<evidence type="ECO:0000313" key="5">
    <source>
        <dbReference type="Proteomes" id="UP000502756"/>
    </source>
</evidence>
<protein>
    <submittedName>
        <fullName evidence="4">IS5 family transposase</fullName>
    </submittedName>
</protein>
<keyword evidence="1" id="KW-0812">Transmembrane</keyword>
<dbReference type="NCBIfam" id="NF033580">
    <property type="entry name" value="transpos_IS5_3"/>
    <property type="match status" value="1"/>
</dbReference>
<keyword evidence="1" id="KW-0472">Membrane</keyword>
<dbReference type="PANTHER" id="PTHR30007">
    <property type="entry name" value="PHP DOMAIN PROTEIN"/>
    <property type="match status" value="1"/>
</dbReference>
<dbReference type="InterPro" id="IPR002559">
    <property type="entry name" value="Transposase_11"/>
</dbReference>
<dbReference type="Pfam" id="PF13340">
    <property type="entry name" value="DUF4096"/>
    <property type="match status" value="1"/>
</dbReference>
<gene>
    <name evidence="4" type="ORF">HNV11_10495</name>
</gene>
<dbReference type="AlphaFoldDB" id="A0A6M5Y795"/>
<dbReference type="KEGG" id="stae:HNV11_10495"/>
<feature type="transmembrane region" description="Helical" evidence="1">
    <location>
        <begin position="232"/>
        <end position="249"/>
    </location>
</feature>
<evidence type="ECO:0000259" key="3">
    <source>
        <dbReference type="Pfam" id="PF13340"/>
    </source>
</evidence>
<dbReference type="GO" id="GO:0004803">
    <property type="term" value="F:transposase activity"/>
    <property type="evidence" value="ECO:0007669"/>
    <property type="project" value="InterPro"/>
</dbReference>
<accession>A0A6M5Y795</accession>
<proteinExistence type="predicted"/>
<name>A0A6M5Y795_9BACT</name>
<dbReference type="InterPro" id="IPR025161">
    <property type="entry name" value="IS402-like_dom"/>
</dbReference>
<evidence type="ECO:0000256" key="1">
    <source>
        <dbReference type="SAM" id="Phobius"/>
    </source>
</evidence>
<dbReference type="GO" id="GO:0003677">
    <property type="term" value="F:DNA binding"/>
    <property type="evidence" value="ECO:0007669"/>
    <property type="project" value="InterPro"/>
</dbReference>
<feature type="domain" description="Insertion element IS402-like" evidence="3">
    <location>
        <begin position="6"/>
        <end position="79"/>
    </location>
</feature>
<feature type="domain" description="Transposase IS4-like" evidence="2">
    <location>
        <begin position="90"/>
        <end position="246"/>
    </location>
</feature>
<dbReference type="EMBL" id="CP053435">
    <property type="protein sequence ID" value="QJW89775.1"/>
    <property type="molecule type" value="Genomic_DNA"/>
</dbReference>
<organism evidence="4 5">
    <name type="scientific">Spirosoma taeanense</name>
    <dbReference type="NCBI Taxonomy" id="2735870"/>
    <lineage>
        <taxon>Bacteria</taxon>
        <taxon>Pseudomonadati</taxon>
        <taxon>Bacteroidota</taxon>
        <taxon>Cytophagia</taxon>
        <taxon>Cytophagales</taxon>
        <taxon>Cytophagaceae</taxon>
        <taxon>Spirosoma</taxon>
    </lineage>
</organism>
<reference evidence="4 5" key="1">
    <citation type="submission" date="2020-05" db="EMBL/GenBank/DDBJ databases">
        <title>Genome sequencing of Spirosoma sp. TS118.</title>
        <authorList>
            <person name="Lee J.-H."/>
            <person name="Jeong S."/>
            <person name="Zhao L."/>
            <person name="Jung J.-H."/>
            <person name="Kim M.-K."/>
            <person name="Lim S."/>
        </authorList>
    </citation>
    <scope>NUCLEOTIDE SEQUENCE [LARGE SCALE GENOMIC DNA]</scope>
    <source>
        <strain evidence="4 5">TS118</strain>
    </source>
</reference>
<dbReference type="Proteomes" id="UP000502756">
    <property type="component" value="Chromosome"/>
</dbReference>
<dbReference type="Pfam" id="PF01609">
    <property type="entry name" value="DDE_Tnp_1"/>
    <property type="match status" value="1"/>
</dbReference>
<evidence type="ECO:0000259" key="2">
    <source>
        <dbReference type="Pfam" id="PF01609"/>
    </source>
</evidence>
<keyword evidence="5" id="KW-1185">Reference proteome</keyword>
<keyword evidence="1" id="KW-1133">Transmembrane helix</keyword>